<feature type="transmembrane region" description="Helical" evidence="7">
    <location>
        <begin position="295"/>
        <end position="314"/>
    </location>
</feature>
<accession>A0ABW4AJ73</accession>
<evidence type="ECO:0000256" key="6">
    <source>
        <dbReference type="ARBA" id="ARBA00023136"/>
    </source>
</evidence>
<gene>
    <name evidence="9" type="ORF">ACFQ5G_35965</name>
</gene>
<dbReference type="InterPro" id="IPR036259">
    <property type="entry name" value="MFS_trans_sf"/>
</dbReference>
<feature type="transmembrane region" description="Helical" evidence="7">
    <location>
        <begin position="171"/>
        <end position="193"/>
    </location>
</feature>
<evidence type="ECO:0000256" key="5">
    <source>
        <dbReference type="ARBA" id="ARBA00022989"/>
    </source>
</evidence>
<feature type="transmembrane region" description="Helical" evidence="7">
    <location>
        <begin position="320"/>
        <end position="344"/>
    </location>
</feature>
<feature type="transmembrane region" description="Helical" evidence="7">
    <location>
        <begin position="229"/>
        <end position="253"/>
    </location>
</feature>
<dbReference type="Pfam" id="PF00083">
    <property type="entry name" value="Sugar_tr"/>
    <property type="match status" value="1"/>
</dbReference>
<dbReference type="SUPFAM" id="SSF103473">
    <property type="entry name" value="MFS general substrate transporter"/>
    <property type="match status" value="1"/>
</dbReference>
<evidence type="ECO:0000313" key="10">
    <source>
        <dbReference type="Proteomes" id="UP001597183"/>
    </source>
</evidence>
<keyword evidence="5 7" id="KW-1133">Transmembrane helix</keyword>
<dbReference type="PROSITE" id="PS00216">
    <property type="entry name" value="SUGAR_TRANSPORT_1"/>
    <property type="match status" value="1"/>
</dbReference>
<keyword evidence="2" id="KW-0813">Transport</keyword>
<comment type="caution">
    <text evidence="9">The sequence shown here is derived from an EMBL/GenBank/DDBJ whole genome shotgun (WGS) entry which is preliminary data.</text>
</comment>
<dbReference type="InterPro" id="IPR005829">
    <property type="entry name" value="Sugar_transporter_CS"/>
</dbReference>
<evidence type="ECO:0000256" key="1">
    <source>
        <dbReference type="ARBA" id="ARBA00004651"/>
    </source>
</evidence>
<feature type="transmembrane region" description="Helical" evidence="7">
    <location>
        <begin position="139"/>
        <end position="165"/>
    </location>
</feature>
<sequence length="425" mass="44519">MALASFLGTVIEFYDFGIYATAAALVFASAFFPALGEQSGTIVAFATLGVAFVARPLGAVLFGHIGDRLGRKRTLIATMSLMGAATVLIGLLPTAATIGVMAPILLVLLRIAQGLAAGGEWAGAALFTSEHAPRDRRGFWAMFTNLGGATANILSMGTFLLTGLYMSDDDFVAWGWRVPFLISVVLVFVGLYVRLRIEETPAFTASAKRGEAGTGLPFKEALAHQWKEILLGAGSLVMAFSLGYIGIAFLTNYGTATLGLARTDVLAAGMFGNLVNCLAIFSGGVLSDRFGRRRVLLTANGVGVVWALLLFPVLDIGTLGAFWLGQTVTFMIAGIGFGIAGSFLSELFHTRYRYTASGLAYSSAGVLGGAIPPLVAATLIGTYGGFVFGAFLAGYCLLGLLCTLAVKETRGRDLVEDALPREATG</sequence>
<feature type="domain" description="Major facilitator superfamily (MFS) profile" evidence="8">
    <location>
        <begin position="1"/>
        <end position="411"/>
    </location>
</feature>
<evidence type="ECO:0000256" key="2">
    <source>
        <dbReference type="ARBA" id="ARBA00022448"/>
    </source>
</evidence>
<feature type="transmembrane region" description="Helical" evidence="7">
    <location>
        <begin position="386"/>
        <end position="406"/>
    </location>
</feature>
<evidence type="ECO:0000259" key="8">
    <source>
        <dbReference type="PROSITE" id="PS50850"/>
    </source>
</evidence>
<keyword evidence="4 7" id="KW-0812">Transmembrane</keyword>
<feature type="transmembrane region" description="Helical" evidence="7">
    <location>
        <begin position="16"/>
        <end position="36"/>
    </location>
</feature>
<comment type="subcellular location">
    <subcellularLocation>
        <location evidence="1">Cell membrane</location>
        <topology evidence="1">Multi-pass membrane protein</topology>
    </subcellularLocation>
</comment>
<keyword evidence="6 7" id="KW-0472">Membrane</keyword>
<dbReference type="EMBL" id="JBHTMK010000044">
    <property type="protein sequence ID" value="MFD1370765.1"/>
    <property type="molecule type" value="Genomic_DNA"/>
</dbReference>
<dbReference type="PROSITE" id="PS50850">
    <property type="entry name" value="MFS"/>
    <property type="match status" value="1"/>
</dbReference>
<evidence type="ECO:0000256" key="4">
    <source>
        <dbReference type="ARBA" id="ARBA00022692"/>
    </source>
</evidence>
<feature type="transmembrane region" description="Helical" evidence="7">
    <location>
        <begin position="42"/>
        <end position="63"/>
    </location>
</feature>
<evidence type="ECO:0000256" key="3">
    <source>
        <dbReference type="ARBA" id="ARBA00022475"/>
    </source>
</evidence>
<protein>
    <submittedName>
        <fullName evidence="9">MFS transporter</fullName>
    </submittedName>
</protein>
<feature type="transmembrane region" description="Helical" evidence="7">
    <location>
        <begin position="265"/>
        <end position="286"/>
    </location>
</feature>
<feature type="transmembrane region" description="Helical" evidence="7">
    <location>
        <begin position="104"/>
        <end position="127"/>
    </location>
</feature>
<dbReference type="Gene3D" id="1.20.1250.20">
    <property type="entry name" value="MFS general substrate transporter like domains"/>
    <property type="match status" value="2"/>
</dbReference>
<dbReference type="InterPro" id="IPR020846">
    <property type="entry name" value="MFS_dom"/>
</dbReference>
<evidence type="ECO:0000313" key="9">
    <source>
        <dbReference type="EMBL" id="MFD1370765.1"/>
    </source>
</evidence>
<organism evidence="9 10">
    <name type="scientific">Actinoplanes sichuanensis</name>
    <dbReference type="NCBI Taxonomy" id="512349"/>
    <lineage>
        <taxon>Bacteria</taxon>
        <taxon>Bacillati</taxon>
        <taxon>Actinomycetota</taxon>
        <taxon>Actinomycetes</taxon>
        <taxon>Micromonosporales</taxon>
        <taxon>Micromonosporaceae</taxon>
        <taxon>Actinoplanes</taxon>
    </lineage>
</organism>
<dbReference type="PANTHER" id="PTHR43045">
    <property type="entry name" value="SHIKIMATE TRANSPORTER"/>
    <property type="match status" value="1"/>
</dbReference>
<dbReference type="PANTHER" id="PTHR43045:SF2">
    <property type="entry name" value="INNER MEMBRANE METABOLITE TRANSPORT PROTEIN YHJE"/>
    <property type="match status" value="1"/>
</dbReference>
<dbReference type="InterPro" id="IPR005828">
    <property type="entry name" value="MFS_sugar_transport-like"/>
</dbReference>
<name>A0ABW4AJ73_9ACTN</name>
<feature type="transmembrane region" description="Helical" evidence="7">
    <location>
        <begin position="356"/>
        <end position="380"/>
    </location>
</feature>
<dbReference type="RefSeq" id="WP_317793472.1">
    <property type="nucleotide sequence ID" value="NZ_AP028461.1"/>
</dbReference>
<dbReference type="Proteomes" id="UP001597183">
    <property type="component" value="Unassembled WGS sequence"/>
</dbReference>
<reference evidence="10" key="1">
    <citation type="journal article" date="2019" name="Int. J. Syst. Evol. Microbiol.">
        <title>The Global Catalogue of Microorganisms (GCM) 10K type strain sequencing project: providing services to taxonomists for standard genome sequencing and annotation.</title>
        <authorList>
            <consortium name="The Broad Institute Genomics Platform"/>
            <consortium name="The Broad Institute Genome Sequencing Center for Infectious Disease"/>
            <person name="Wu L."/>
            <person name="Ma J."/>
        </authorList>
    </citation>
    <scope>NUCLEOTIDE SEQUENCE [LARGE SCALE GENOMIC DNA]</scope>
    <source>
        <strain evidence="10">CCM 7526</strain>
    </source>
</reference>
<keyword evidence="3" id="KW-1003">Cell membrane</keyword>
<keyword evidence="10" id="KW-1185">Reference proteome</keyword>
<evidence type="ECO:0000256" key="7">
    <source>
        <dbReference type="SAM" id="Phobius"/>
    </source>
</evidence>
<proteinExistence type="predicted"/>
<feature type="transmembrane region" description="Helical" evidence="7">
    <location>
        <begin position="75"/>
        <end position="98"/>
    </location>
</feature>